<evidence type="ECO:0000313" key="1">
    <source>
        <dbReference type="EMBL" id="JAD20480.1"/>
    </source>
</evidence>
<organism evidence="1">
    <name type="scientific">Arundo donax</name>
    <name type="common">Giant reed</name>
    <name type="synonym">Donax arundinaceus</name>
    <dbReference type="NCBI Taxonomy" id="35708"/>
    <lineage>
        <taxon>Eukaryota</taxon>
        <taxon>Viridiplantae</taxon>
        <taxon>Streptophyta</taxon>
        <taxon>Embryophyta</taxon>
        <taxon>Tracheophyta</taxon>
        <taxon>Spermatophyta</taxon>
        <taxon>Magnoliopsida</taxon>
        <taxon>Liliopsida</taxon>
        <taxon>Poales</taxon>
        <taxon>Poaceae</taxon>
        <taxon>PACMAD clade</taxon>
        <taxon>Arundinoideae</taxon>
        <taxon>Arundineae</taxon>
        <taxon>Arundo</taxon>
    </lineage>
</organism>
<reference evidence="1" key="2">
    <citation type="journal article" date="2015" name="Data Brief">
        <title>Shoot transcriptome of the giant reed, Arundo donax.</title>
        <authorList>
            <person name="Barrero R.A."/>
            <person name="Guerrero F.D."/>
            <person name="Moolhuijzen P."/>
            <person name="Goolsby J.A."/>
            <person name="Tidwell J."/>
            <person name="Bellgard S.E."/>
            <person name="Bellgard M.I."/>
        </authorList>
    </citation>
    <scope>NUCLEOTIDE SEQUENCE</scope>
    <source>
        <tissue evidence="1">Shoot tissue taken approximately 20 cm above the soil surface</tissue>
    </source>
</reference>
<reference evidence="1" key="1">
    <citation type="submission" date="2014-09" db="EMBL/GenBank/DDBJ databases">
        <authorList>
            <person name="Magalhaes I.L.F."/>
            <person name="Oliveira U."/>
            <person name="Santos F.R."/>
            <person name="Vidigal T.H.D.A."/>
            <person name="Brescovit A.D."/>
            <person name="Santos A.J."/>
        </authorList>
    </citation>
    <scope>NUCLEOTIDE SEQUENCE</scope>
    <source>
        <tissue evidence="1">Shoot tissue taken approximately 20 cm above the soil surface</tissue>
    </source>
</reference>
<name>A0A0A8Y4R0_ARUDO</name>
<dbReference type="EMBL" id="GBRH01277415">
    <property type="protein sequence ID" value="JAD20480.1"/>
    <property type="molecule type" value="Transcribed_RNA"/>
</dbReference>
<proteinExistence type="predicted"/>
<sequence length="33" mass="3715">MGYNSERPCNSGVQRSIRDETSALKTRAFEIVV</sequence>
<accession>A0A0A8Y4R0</accession>
<dbReference type="AlphaFoldDB" id="A0A0A8Y4R0"/>
<protein>
    <submittedName>
        <fullName evidence="1">Uncharacterized protein</fullName>
    </submittedName>
</protein>